<sequence>MHNYSHLFYDNGGARAPPSVHSDRRRADTQHLTVTFVRRRALPAAGRGALWPETRPSVYRRADAPLSADVGKTDIPPSPTNARRDNAYPSEGGGGVDRRPSEVPRGKQTDRGPALRSGGWFWQGEGVRSGRMSGHVRTSPRLCSGGA</sequence>
<feature type="region of interest" description="Disordered" evidence="1">
    <location>
        <begin position="1"/>
        <end position="147"/>
    </location>
</feature>
<proteinExistence type="predicted"/>
<protein>
    <submittedName>
        <fullName evidence="2">Uncharacterized protein</fullName>
    </submittedName>
</protein>
<organism evidence="2 3">
    <name type="scientific">Aldrovandia affinis</name>
    <dbReference type="NCBI Taxonomy" id="143900"/>
    <lineage>
        <taxon>Eukaryota</taxon>
        <taxon>Metazoa</taxon>
        <taxon>Chordata</taxon>
        <taxon>Craniata</taxon>
        <taxon>Vertebrata</taxon>
        <taxon>Euteleostomi</taxon>
        <taxon>Actinopterygii</taxon>
        <taxon>Neopterygii</taxon>
        <taxon>Teleostei</taxon>
        <taxon>Notacanthiformes</taxon>
        <taxon>Halosauridae</taxon>
        <taxon>Aldrovandia</taxon>
    </lineage>
</organism>
<evidence type="ECO:0000313" key="2">
    <source>
        <dbReference type="EMBL" id="KAJ8403485.1"/>
    </source>
</evidence>
<gene>
    <name evidence="2" type="ORF">AAFF_G00352570</name>
</gene>
<evidence type="ECO:0000256" key="1">
    <source>
        <dbReference type="SAM" id="MobiDB-lite"/>
    </source>
</evidence>
<name>A0AAD7WNS6_9TELE</name>
<dbReference type="AlphaFoldDB" id="A0AAD7WNS6"/>
<comment type="caution">
    <text evidence="2">The sequence shown here is derived from an EMBL/GenBank/DDBJ whole genome shotgun (WGS) entry which is preliminary data.</text>
</comment>
<keyword evidence="3" id="KW-1185">Reference proteome</keyword>
<dbReference type="Proteomes" id="UP001221898">
    <property type="component" value="Unassembled WGS sequence"/>
</dbReference>
<evidence type="ECO:0000313" key="3">
    <source>
        <dbReference type="Proteomes" id="UP001221898"/>
    </source>
</evidence>
<reference evidence="2" key="1">
    <citation type="journal article" date="2023" name="Science">
        <title>Genome structures resolve the early diversification of teleost fishes.</title>
        <authorList>
            <person name="Parey E."/>
            <person name="Louis A."/>
            <person name="Montfort J."/>
            <person name="Bouchez O."/>
            <person name="Roques C."/>
            <person name="Iampietro C."/>
            <person name="Lluch J."/>
            <person name="Castinel A."/>
            <person name="Donnadieu C."/>
            <person name="Desvignes T."/>
            <person name="Floi Bucao C."/>
            <person name="Jouanno E."/>
            <person name="Wen M."/>
            <person name="Mejri S."/>
            <person name="Dirks R."/>
            <person name="Jansen H."/>
            <person name="Henkel C."/>
            <person name="Chen W.J."/>
            <person name="Zahm M."/>
            <person name="Cabau C."/>
            <person name="Klopp C."/>
            <person name="Thompson A.W."/>
            <person name="Robinson-Rechavi M."/>
            <person name="Braasch I."/>
            <person name="Lecointre G."/>
            <person name="Bobe J."/>
            <person name="Postlethwait J.H."/>
            <person name="Berthelot C."/>
            <person name="Roest Crollius H."/>
            <person name="Guiguen Y."/>
        </authorList>
    </citation>
    <scope>NUCLEOTIDE SEQUENCE</scope>
    <source>
        <strain evidence="2">NC1722</strain>
    </source>
</reference>
<dbReference type="EMBL" id="JAINUG010000058">
    <property type="protein sequence ID" value="KAJ8403485.1"/>
    <property type="molecule type" value="Genomic_DNA"/>
</dbReference>
<accession>A0AAD7WNS6</accession>
<feature type="compositionally biased region" description="Basic and acidic residues" evidence="1">
    <location>
        <begin position="96"/>
        <end position="110"/>
    </location>
</feature>